<comment type="caution">
    <text evidence="3">The sequence shown here is derived from an EMBL/GenBank/DDBJ whole genome shotgun (WGS) entry which is preliminary data.</text>
</comment>
<dbReference type="RefSeq" id="WP_245622070.1">
    <property type="nucleotide sequence ID" value="NZ_LKST01000001.1"/>
</dbReference>
<name>A0A0Q1AFE9_9CORY</name>
<dbReference type="EMBL" id="LKST01000001">
    <property type="protein sequence ID" value="KQB85368.1"/>
    <property type="molecule type" value="Genomic_DNA"/>
</dbReference>
<feature type="domain" description="Putative host cell surface-exposed lipoprotein Ltp-like HTH region" evidence="2">
    <location>
        <begin position="140"/>
        <end position="187"/>
    </location>
</feature>
<dbReference type="AlphaFoldDB" id="A0A0Q1AFE9"/>
<reference evidence="3 4" key="1">
    <citation type="submission" date="2015-10" db="EMBL/GenBank/DDBJ databases">
        <title>Corynebacteirum lowii and Corynebacterium oculi species nova, derived from human clinical disease and and emended description of Corynebacterium mastiditis.</title>
        <authorList>
            <person name="Bernard K."/>
            <person name="Pacheco A.L."/>
            <person name="Mcdougall C."/>
            <person name="Burtx T."/>
            <person name="Weibe D."/>
            <person name="Tyler S."/>
            <person name="Olson A.B."/>
            <person name="Cnockaert M."/>
            <person name="Eguchi H."/>
            <person name="Kuwahara T."/>
            <person name="Nakayama-Imaohji H."/>
            <person name="Boudewijins M."/>
            <person name="Van Hoecke F."/>
            <person name="Bernier A.-M."/>
            <person name="Vandamme P."/>
        </authorList>
    </citation>
    <scope>NUCLEOTIDE SEQUENCE [LARGE SCALE GENOMIC DNA]</scope>
    <source>
        <strain evidence="3 4">NML 130210</strain>
    </source>
</reference>
<evidence type="ECO:0000259" key="2">
    <source>
        <dbReference type="Pfam" id="PF07553"/>
    </source>
</evidence>
<proteinExistence type="predicted"/>
<dbReference type="Proteomes" id="UP000050517">
    <property type="component" value="Unassembled WGS sequence"/>
</dbReference>
<feature type="compositionally biased region" description="Acidic residues" evidence="1">
    <location>
        <begin position="74"/>
        <end position="85"/>
    </location>
</feature>
<protein>
    <submittedName>
        <fullName evidence="3">Host cell surface-exposed lipoprotein</fullName>
    </submittedName>
</protein>
<dbReference type="InterPro" id="IPR011434">
    <property type="entry name" value="Ltp-like_HTH"/>
</dbReference>
<feature type="region of interest" description="Disordered" evidence="1">
    <location>
        <begin position="48"/>
        <end position="93"/>
    </location>
</feature>
<feature type="domain" description="Putative host cell surface-exposed lipoprotein Ltp-like HTH region" evidence="2">
    <location>
        <begin position="91"/>
        <end position="137"/>
    </location>
</feature>
<evidence type="ECO:0000256" key="1">
    <source>
        <dbReference type="SAM" id="MobiDB-lite"/>
    </source>
</evidence>
<evidence type="ECO:0000313" key="4">
    <source>
        <dbReference type="Proteomes" id="UP000050517"/>
    </source>
</evidence>
<sequence>MSTPDPTQQPQPQVVYVKEEKKSWYKKPGCMIPLGLVALIAIAAAAMGGDGESTSTSAKDEEVAAQQENASGENGEEAAAEENSDDGVPKEYKTALRKAESYSKTMHMSKQGIYDQLTSEYAEKYSPEAAQYAVDNMEADWNANALEKAKSYQDDMDMSPDAIYDQLTSDYGEKFTAEEAQYAVDNL</sequence>
<dbReference type="InterPro" id="IPR036388">
    <property type="entry name" value="WH-like_DNA-bd_sf"/>
</dbReference>
<accession>A0A0Q1AFE9</accession>
<evidence type="ECO:0000313" key="3">
    <source>
        <dbReference type="EMBL" id="KQB85368.1"/>
    </source>
</evidence>
<dbReference type="Gene3D" id="1.10.10.10">
    <property type="entry name" value="Winged helix-like DNA-binding domain superfamily/Winged helix DNA-binding domain"/>
    <property type="match status" value="2"/>
</dbReference>
<organism evidence="3 4">
    <name type="scientific">Corynebacterium oculi</name>
    <dbReference type="NCBI Taxonomy" id="1544416"/>
    <lineage>
        <taxon>Bacteria</taxon>
        <taxon>Bacillati</taxon>
        <taxon>Actinomycetota</taxon>
        <taxon>Actinomycetes</taxon>
        <taxon>Mycobacteriales</taxon>
        <taxon>Corynebacteriaceae</taxon>
        <taxon>Corynebacterium</taxon>
    </lineage>
</organism>
<keyword evidence="3" id="KW-0449">Lipoprotein</keyword>
<dbReference type="PATRIC" id="fig|1544416.3.peg.511"/>
<dbReference type="STRING" id="1544416.Cocul_00507"/>
<dbReference type="Pfam" id="PF07553">
    <property type="entry name" value="Lipoprotein_Ltp"/>
    <property type="match status" value="2"/>
</dbReference>
<gene>
    <name evidence="3" type="ORF">Cocul_00507</name>
</gene>
<keyword evidence="4" id="KW-1185">Reference proteome</keyword>